<sequence>MDLASIRPPVIHTKNFPMYLADLVIMRMDRDESIVSISPPK</sequence>
<keyword evidence="2" id="KW-1185">Reference proteome</keyword>
<accession>A0A1G8NP44</accession>
<name>A0A1G8NP44_9SPHI</name>
<gene>
    <name evidence="1" type="ORF">SAMN05192573_1353</name>
</gene>
<dbReference type="AlphaFoldDB" id="A0A1G8NP44"/>
<evidence type="ECO:0000313" key="2">
    <source>
        <dbReference type="Proteomes" id="UP000199705"/>
    </source>
</evidence>
<reference evidence="2" key="1">
    <citation type="submission" date="2016-10" db="EMBL/GenBank/DDBJ databases">
        <authorList>
            <person name="Varghese N."/>
            <person name="Submissions S."/>
        </authorList>
    </citation>
    <scope>NUCLEOTIDE SEQUENCE [LARGE SCALE GENOMIC DNA]</scope>
    <source>
        <strain evidence="2">Gh-67</strain>
    </source>
</reference>
<dbReference type="Proteomes" id="UP000199705">
    <property type="component" value="Unassembled WGS sequence"/>
</dbReference>
<protein>
    <submittedName>
        <fullName evidence="1">Uncharacterized protein</fullName>
    </submittedName>
</protein>
<dbReference type="EMBL" id="FNCG01000035">
    <property type="protein sequence ID" value="SDI81912.1"/>
    <property type="molecule type" value="Genomic_DNA"/>
</dbReference>
<organism evidence="1 2">
    <name type="scientific">Mucilaginibacter gossypii</name>
    <dbReference type="NCBI Taxonomy" id="551996"/>
    <lineage>
        <taxon>Bacteria</taxon>
        <taxon>Pseudomonadati</taxon>
        <taxon>Bacteroidota</taxon>
        <taxon>Sphingobacteriia</taxon>
        <taxon>Sphingobacteriales</taxon>
        <taxon>Sphingobacteriaceae</taxon>
        <taxon>Mucilaginibacter</taxon>
    </lineage>
</organism>
<proteinExistence type="predicted"/>
<evidence type="ECO:0000313" key="1">
    <source>
        <dbReference type="EMBL" id="SDI81912.1"/>
    </source>
</evidence>